<sequence length="326" mass="35353">MDFRENILAILPPESRAKLESLLIERNAARAAYRAASDAEMHARQEFGRAEGAARQRLAMPGGIELDMHPAAALARPTKAQERERSETEARLMAPVDAAKRRLDLAVAARDKAAERQKSFAFLENVAAWLNRAASFGGMRLKHHAPAAPKVRDPRAEIQKLRSELKALDEAWLAAENAPAPVAELKSRFLTELDAIAAKGAPKVNHAARAGSPVNLAAALRIGQMPVALADGGTHFSLVGDGGASFFTWLMRDEIAAKIGAMIDAAPAEGALTDDERDAEFSRISTRRLEIERAEEALIVAAEQEGRAIQRRRDADPRAILEVAES</sequence>
<organism evidence="1 2">
    <name type="scientific">Daeguia caeni</name>
    <dbReference type="NCBI Taxonomy" id="439612"/>
    <lineage>
        <taxon>Bacteria</taxon>
        <taxon>Pseudomonadati</taxon>
        <taxon>Pseudomonadota</taxon>
        <taxon>Alphaproteobacteria</taxon>
        <taxon>Hyphomicrobiales</taxon>
        <taxon>Brucellaceae</taxon>
        <taxon>Daeguia</taxon>
    </lineage>
</organism>
<name>A0ABV9H7X0_9HYPH</name>
<accession>A0ABV9H7X0</accession>
<comment type="caution">
    <text evidence="1">The sequence shown here is derived from an EMBL/GenBank/DDBJ whole genome shotgun (WGS) entry which is preliminary data.</text>
</comment>
<proteinExistence type="predicted"/>
<evidence type="ECO:0000313" key="2">
    <source>
        <dbReference type="Proteomes" id="UP001596042"/>
    </source>
</evidence>
<evidence type="ECO:0000313" key="1">
    <source>
        <dbReference type="EMBL" id="MFC4625533.1"/>
    </source>
</evidence>
<gene>
    <name evidence="1" type="ORF">ACFO1V_09945</name>
</gene>
<keyword evidence="2" id="KW-1185">Reference proteome</keyword>
<reference evidence="2" key="1">
    <citation type="journal article" date="2019" name="Int. J. Syst. Evol. Microbiol.">
        <title>The Global Catalogue of Microorganisms (GCM) 10K type strain sequencing project: providing services to taxonomists for standard genome sequencing and annotation.</title>
        <authorList>
            <consortium name="The Broad Institute Genomics Platform"/>
            <consortium name="The Broad Institute Genome Sequencing Center for Infectious Disease"/>
            <person name="Wu L."/>
            <person name="Ma J."/>
        </authorList>
    </citation>
    <scope>NUCLEOTIDE SEQUENCE [LARGE SCALE GENOMIC DNA]</scope>
    <source>
        <strain evidence="2">CGMCC 1.15731</strain>
    </source>
</reference>
<dbReference type="Proteomes" id="UP001596042">
    <property type="component" value="Unassembled WGS sequence"/>
</dbReference>
<protein>
    <submittedName>
        <fullName evidence="1">Uncharacterized protein</fullName>
    </submittedName>
</protein>
<dbReference type="RefSeq" id="WP_374834310.1">
    <property type="nucleotide sequence ID" value="NZ_JBHEEZ010000046.1"/>
</dbReference>
<dbReference type="EMBL" id="JBHSEL010000095">
    <property type="protein sequence ID" value="MFC4625533.1"/>
    <property type="molecule type" value="Genomic_DNA"/>
</dbReference>